<evidence type="ECO:0000256" key="3">
    <source>
        <dbReference type="ARBA" id="ARBA00022679"/>
    </source>
</evidence>
<evidence type="ECO:0000259" key="7">
    <source>
        <dbReference type="PROSITE" id="PS50123"/>
    </source>
</evidence>
<dbReference type="InterPro" id="IPR029063">
    <property type="entry name" value="SAM-dependent_MTases_sf"/>
</dbReference>
<evidence type="ECO:0000256" key="2">
    <source>
        <dbReference type="ARBA" id="ARBA00022603"/>
    </source>
</evidence>
<dbReference type="Pfam" id="PF03705">
    <property type="entry name" value="CheR_N"/>
    <property type="match status" value="1"/>
</dbReference>
<evidence type="ECO:0000313" key="8">
    <source>
        <dbReference type="EMBL" id="KFB78296.1"/>
    </source>
</evidence>
<comment type="function">
    <text evidence="5">Methylation of the membrane-bound methyl-accepting chemotaxis proteins (MCP) to form gamma-glutamyl methyl ester residues in MCP.</text>
</comment>
<gene>
    <name evidence="8" type="primary">cheR_1</name>
    <name evidence="8" type="ORF">AW06_000339</name>
</gene>
<comment type="catalytic activity">
    <reaction evidence="1 5">
        <text>L-glutamyl-[protein] + S-adenosyl-L-methionine = [protein]-L-glutamate 5-O-methyl ester + S-adenosyl-L-homocysteine</text>
        <dbReference type="Rhea" id="RHEA:24452"/>
        <dbReference type="Rhea" id="RHEA-COMP:10208"/>
        <dbReference type="Rhea" id="RHEA-COMP:10311"/>
        <dbReference type="ChEBI" id="CHEBI:29973"/>
        <dbReference type="ChEBI" id="CHEBI:57856"/>
        <dbReference type="ChEBI" id="CHEBI:59789"/>
        <dbReference type="ChEBI" id="CHEBI:82795"/>
        <dbReference type="EC" id="2.1.1.80"/>
    </reaction>
</comment>
<dbReference type="SUPFAM" id="SSF53335">
    <property type="entry name" value="S-adenosyl-L-methionine-dependent methyltransferases"/>
    <property type="match status" value="1"/>
</dbReference>
<dbReference type="RefSeq" id="WP_034944597.1">
    <property type="nucleotide sequence ID" value="NZ_JDST02000006.1"/>
</dbReference>
<dbReference type="Proteomes" id="UP000021315">
    <property type="component" value="Unassembled WGS sequence"/>
</dbReference>
<reference evidence="8" key="1">
    <citation type="submission" date="2014-02" db="EMBL/GenBank/DDBJ databases">
        <title>Expanding our view of genomic diversity in Candidatus Accumulibacter clades.</title>
        <authorList>
            <person name="Skennerton C.T."/>
            <person name="Barr J.J."/>
            <person name="Slater F.R."/>
            <person name="Bond P.L."/>
            <person name="Tyson G.W."/>
        </authorList>
    </citation>
    <scope>NUCLEOTIDE SEQUENCE [LARGE SCALE GENOMIC DNA]</scope>
</reference>
<dbReference type="PRINTS" id="PR00996">
    <property type="entry name" value="CHERMTFRASE"/>
</dbReference>
<dbReference type="InterPro" id="IPR022642">
    <property type="entry name" value="CheR_C"/>
</dbReference>
<feature type="binding site" evidence="6">
    <location>
        <position position="141"/>
    </location>
    <ligand>
        <name>S-adenosyl-L-methionine</name>
        <dbReference type="ChEBI" id="CHEBI:59789"/>
    </ligand>
</feature>
<keyword evidence="2 5" id="KW-0489">Methyltransferase</keyword>
<feature type="binding site" evidence="6">
    <location>
        <position position="118"/>
    </location>
    <ligand>
        <name>S-adenosyl-L-methionine</name>
        <dbReference type="ChEBI" id="CHEBI:59789"/>
    </ligand>
</feature>
<dbReference type="EMBL" id="JDST02000006">
    <property type="protein sequence ID" value="KFB78296.1"/>
    <property type="molecule type" value="Genomic_DNA"/>
</dbReference>
<organism evidence="8 9">
    <name type="scientific">Candidatus Accumulibacter cognatus</name>
    <dbReference type="NCBI Taxonomy" id="2954383"/>
    <lineage>
        <taxon>Bacteria</taxon>
        <taxon>Pseudomonadati</taxon>
        <taxon>Pseudomonadota</taxon>
        <taxon>Betaproteobacteria</taxon>
        <taxon>Candidatus Accumulibacter</taxon>
    </lineage>
</organism>
<name>A0A080MBF3_9PROT</name>
<dbReference type="InterPro" id="IPR036804">
    <property type="entry name" value="CheR_N_sf"/>
</dbReference>
<dbReference type="PANTHER" id="PTHR24422:SF26">
    <property type="entry name" value="CHEMOTAXIS PROTEIN METHYLTRANSFERASE"/>
    <property type="match status" value="1"/>
</dbReference>
<evidence type="ECO:0000256" key="6">
    <source>
        <dbReference type="PIRSR" id="PIRSR000410-1"/>
    </source>
</evidence>
<evidence type="ECO:0000256" key="4">
    <source>
        <dbReference type="ARBA" id="ARBA00022691"/>
    </source>
</evidence>
<feature type="binding site" evidence="6">
    <location>
        <begin position="216"/>
        <end position="217"/>
    </location>
    <ligand>
        <name>S-adenosyl-L-methionine</name>
        <dbReference type="ChEBI" id="CHEBI:59789"/>
    </ligand>
</feature>
<evidence type="ECO:0000256" key="1">
    <source>
        <dbReference type="ARBA" id="ARBA00001541"/>
    </source>
</evidence>
<feature type="binding site" evidence="6">
    <location>
        <position position="78"/>
    </location>
    <ligand>
        <name>S-adenosyl-L-methionine</name>
        <dbReference type="ChEBI" id="CHEBI:59789"/>
    </ligand>
</feature>
<keyword evidence="3 5" id="KW-0808">Transferase</keyword>
<dbReference type="InterPro" id="IPR050903">
    <property type="entry name" value="Bact_Chemotaxis_MeTrfase"/>
</dbReference>
<dbReference type="InterPro" id="IPR000780">
    <property type="entry name" value="CheR_MeTrfase"/>
</dbReference>
<dbReference type="PROSITE" id="PS50123">
    <property type="entry name" value="CHER"/>
    <property type="match status" value="1"/>
</dbReference>
<protein>
    <recommendedName>
        <fullName evidence="5">Chemotaxis protein methyltransferase</fullName>
        <ecNumber evidence="5">2.1.1.80</ecNumber>
    </recommendedName>
</protein>
<dbReference type="SUPFAM" id="SSF47757">
    <property type="entry name" value="Chemotaxis receptor methyltransferase CheR, N-terminal domain"/>
    <property type="match status" value="1"/>
</dbReference>
<dbReference type="GO" id="GO:0032259">
    <property type="term" value="P:methylation"/>
    <property type="evidence" value="ECO:0007669"/>
    <property type="project" value="UniProtKB-KW"/>
</dbReference>
<dbReference type="InterPro" id="IPR022641">
    <property type="entry name" value="CheR_N"/>
</dbReference>
<evidence type="ECO:0000313" key="9">
    <source>
        <dbReference type="Proteomes" id="UP000021315"/>
    </source>
</evidence>
<dbReference type="SMART" id="SM00138">
    <property type="entry name" value="MeTrc"/>
    <property type="match status" value="1"/>
</dbReference>
<comment type="caution">
    <text evidence="8">The sequence shown here is derived from an EMBL/GenBank/DDBJ whole genome shotgun (WGS) entry which is preliminary data.</text>
</comment>
<dbReference type="PANTHER" id="PTHR24422">
    <property type="entry name" value="CHEMOTAXIS PROTEIN METHYLTRANSFERASE"/>
    <property type="match status" value="1"/>
</dbReference>
<dbReference type="GO" id="GO:0008983">
    <property type="term" value="F:protein-glutamate O-methyltransferase activity"/>
    <property type="evidence" value="ECO:0007669"/>
    <property type="project" value="UniProtKB-EC"/>
</dbReference>
<keyword evidence="4 5" id="KW-0949">S-adenosyl-L-methionine</keyword>
<proteinExistence type="predicted"/>
<dbReference type="Gene3D" id="1.10.155.10">
    <property type="entry name" value="Chemotaxis receptor methyltransferase CheR, N-terminal domain"/>
    <property type="match status" value="1"/>
</dbReference>
<sequence>MNHSESPITDQEFALFQRLIYKLAGISLSDAKRVLLVGRLGRRLAHYKFDTYSQYYQLVSSGQHPHELQQMIDLLTTNETYFFREPQHFDFLRDVILKERRGAGAFRIWSGASSSGEEAYSMAMVLAEHCNDSPWEVFGSDISLTVLARAQAGVYAQERISGIPPGYLRKYCLKGVRSQEGKLLIDNQLKQRVRFAQVNLTQPITGVGDFDVIFLRNVMIYFDAETKRKVIENMLPHLRPNGYFIVGHSESLHGISNRLQALKPTIYRRPR</sequence>
<dbReference type="Gene3D" id="3.40.50.150">
    <property type="entry name" value="Vaccinia Virus protein VP39"/>
    <property type="match status" value="1"/>
</dbReference>
<dbReference type="PIRSF" id="PIRSF000410">
    <property type="entry name" value="CheR"/>
    <property type="match status" value="1"/>
</dbReference>
<accession>A0A080MBF3</accession>
<dbReference type="STRING" id="1453999.AW06_000339"/>
<dbReference type="AlphaFoldDB" id="A0A080MBF3"/>
<dbReference type="EC" id="2.1.1.80" evidence="5"/>
<dbReference type="InterPro" id="IPR026024">
    <property type="entry name" value="Chemotaxis_MeTrfase_CheR"/>
</dbReference>
<evidence type="ECO:0000256" key="5">
    <source>
        <dbReference type="PIRNR" id="PIRNR000410"/>
    </source>
</evidence>
<feature type="domain" description="CheR-type methyltransferase" evidence="7">
    <location>
        <begin position="1"/>
        <end position="271"/>
    </location>
</feature>
<feature type="binding site" evidence="6">
    <location>
        <position position="84"/>
    </location>
    <ligand>
        <name>S-adenosyl-L-methionine</name>
        <dbReference type="ChEBI" id="CHEBI:59789"/>
    </ligand>
</feature>
<dbReference type="CDD" id="cd02440">
    <property type="entry name" value="AdoMet_MTases"/>
    <property type="match status" value="1"/>
</dbReference>
<keyword evidence="9" id="KW-1185">Reference proteome</keyword>
<feature type="binding site" evidence="6">
    <location>
        <position position="80"/>
    </location>
    <ligand>
        <name>S-adenosyl-L-methionine</name>
        <dbReference type="ChEBI" id="CHEBI:59789"/>
    </ligand>
</feature>
<feature type="binding site" evidence="6">
    <location>
        <begin position="199"/>
        <end position="200"/>
    </location>
    <ligand>
        <name>S-adenosyl-L-methionine</name>
        <dbReference type="ChEBI" id="CHEBI:59789"/>
    </ligand>
</feature>
<dbReference type="Pfam" id="PF01739">
    <property type="entry name" value="CheR"/>
    <property type="match status" value="1"/>
</dbReference>